<sequence length="782" mass="94270">MSQEQKNIWTSRCPGEIKIGNKCHHNWVLLAAMKILNEENIRLCNHEIKNNNDKHRIKGGRIDILDLLDKKYIKGSAVSRKVKGGMFLEDLMEADGINMLKWKHLCKEKGLNTQRKTPKWFKNIEEKILEDKDNRKKRKIKKEFIGSDVNRNIHINLFDENEKIKKNCIVTWNDNHEYLIFAEDKKRSQSKNYKRIGLHLELVGEKYDLNNSPFLKKCEGCYRNISKKKMEKKECLIYIENDSSRIIERRKEEDFIKPYETLNNIINKNGCLKKVLEQEKRNEIYNERIENIDNIIRINEDFIKLIKNSIIEEEESFMNEARKFFLIIDTTKTKSTINKKKKRIYNFNTIWKIKEYSNEKEENIVDLMFLTKQECINENEFKIILRNMIVSLMIFSNNSEIILGINEKVQNLLFEFINNFSNRRKIDSDYYLELLFLENFLENNEIKIRDIKEKEYKMMKELKKKAREMLNDKEVIKTIEYKFELIDEALITNEYNLFWNQRMITGGFRGWRKKTTLEFESNRCDFLQRQCSDKDTKERSYRIKNLLKEQPTYETLHRRNTNKIEDNKCIKCRKNEIEDWEHIWICEDNEFLIDEIIQESIYRFEERLKNDNLDEEISILRNFNVNFISILQSPSEILRGKSRIWELIRGVYNENFNNLSNKKEERSLIKKLWIFVYNEIRDRIWIQRCEEIKRLEEKNNIKKSDLRKRKPNSEGTLGEDDEEITENKNKNKKKQKTEGKLEKDKKNKLKKKISLVTLEKLTGATVDNININTMWDTTLKLV</sequence>
<accession>A0A2N0R8U2</accession>
<gene>
    <name evidence="3" type="ORF">RhiirA1_469055</name>
</gene>
<evidence type="ECO:0000313" key="3">
    <source>
        <dbReference type="EMBL" id="PKC59710.1"/>
    </source>
</evidence>
<feature type="coiled-coil region" evidence="1">
    <location>
        <begin position="452"/>
        <end position="479"/>
    </location>
</feature>
<reference evidence="3 4" key="1">
    <citation type="submission" date="2017-10" db="EMBL/GenBank/DDBJ databases">
        <title>Extensive intraspecific genome diversity in a model arbuscular mycorrhizal fungus.</title>
        <authorList>
            <person name="Chen E.C.H."/>
            <person name="Morin E."/>
            <person name="Baudet D."/>
            <person name="Noel J."/>
            <person name="Ndikumana S."/>
            <person name="Charron P."/>
            <person name="St-Onge C."/>
            <person name="Giorgi J."/>
            <person name="Grigoriev I.V."/>
            <person name="Roux C."/>
            <person name="Martin F.M."/>
            <person name="Corradi N."/>
        </authorList>
    </citation>
    <scope>NUCLEOTIDE SEQUENCE [LARGE SCALE GENOMIC DNA]</scope>
    <source>
        <strain evidence="3 4">A1</strain>
    </source>
</reference>
<evidence type="ECO:0000256" key="1">
    <source>
        <dbReference type="SAM" id="Coils"/>
    </source>
</evidence>
<proteinExistence type="predicted"/>
<feature type="region of interest" description="Disordered" evidence="2">
    <location>
        <begin position="705"/>
        <end position="747"/>
    </location>
</feature>
<feature type="compositionally biased region" description="Basic and acidic residues" evidence="2">
    <location>
        <begin position="736"/>
        <end position="745"/>
    </location>
</feature>
<evidence type="ECO:0000313" key="4">
    <source>
        <dbReference type="Proteomes" id="UP000232688"/>
    </source>
</evidence>
<organism evidence="3 4">
    <name type="scientific">Rhizophagus irregularis</name>
    <dbReference type="NCBI Taxonomy" id="588596"/>
    <lineage>
        <taxon>Eukaryota</taxon>
        <taxon>Fungi</taxon>
        <taxon>Fungi incertae sedis</taxon>
        <taxon>Mucoromycota</taxon>
        <taxon>Glomeromycotina</taxon>
        <taxon>Glomeromycetes</taxon>
        <taxon>Glomerales</taxon>
        <taxon>Glomeraceae</taxon>
        <taxon>Rhizophagus</taxon>
    </lineage>
</organism>
<dbReference type="EMBL" id="LLXH01001277">
    <property type="protein sequence ID" value="PKC59710.1"/>
    <property type="molecule type" value="Genomic_DNA"/>
</dbReference>
<dbReference type="Proteomes" id="UP000232688">
    <property type="component" value="Unassembled WGS sequence"/>
</dbReference>
<dbReference type="VEuPathDB" id="FungiDB:FUN_015186"/>
<evidence type="ECO:0000256" key="2">
    <source>
        <dbReference type="SAM" id="MobiDB-lite"/>
    </source>
</evidence>
<protein>
    <submittedName>
        <fullName evidence="3">Uncharacterized protein</fullName>
    </submittedName>
</protein>
<reference evidence="3 4" key="2">
    <citation type="submission" date="2017-10" db="EMBL/GenBank/DDBJ databases">
        <title>Genome analyses suggest a sexual origin of heterokaryosis in a supposedly ancient asexual fungus.</title>
        <authorList>
            <person name="Corradi N."/>
            <person name="Sedzielewska K."/>
            <person name="Noel J."/>
            <person name="Charron P."/>
            <person name="Farinelli L."/>
            <person name="Marton T."/>
            <person name="Kruger M."/>
            <person name="Pelin A."/>
            <person name="Brachmann A."/>
            <person name="Corradi N."/>
        </authorList>
    </citation>
    <scope>NUCLEOTIDE SEQUENCE [LARGE SCALE GENOMIC DNA]</scope>
    <source>
        <strain evidence="3 4">A1</strain>
    </source>
</reference>
<keyword evidence="1" id="KW-0175">Coiled coil</keyword>
<name>A0A2N0R8U2_9GLOM</name>
<dbReference type="VEuPathDB" id="FungiDB:RhiirA1_469055"/>
<dbReference type="AlphaFoldDB" id="A0A2N0R8U2"/>
<comment type="caution">
    <text evidence="3">The sequence shown here is derived from an EMBL/GenBank/DDBJ whole genome shotgun (WGS) entry which is preliminary data.</text>
</comment>
<dbReference type="VEuPathDB" id="FungiDB:RhiirFUN_007802"/>